<dbReference type="Gene3D" id="1.10.443.10">
    <property type="entry name" value="Intergrase catalytic core"/>
    <property type="match status" value="1"/>
</dbReference>
<evidence type="ECO:0000256" key="1">
    <source>
        <dbReference type="ARBA" id="ARBA00023172"/>
    </source>
</evidence>
<evidence type="ECO:0000313" key="4">
    <source>
        <dbReference type="EMBL" id="TBW39025.1"/>
    </source>
</evidence>
<dbReference type="Proteomes" id="UP000292781">
    <property type="component" value="Unassembled WGS sequence"/>
</dbReference>
<dbReference type="InterPro" id="IPR013762">
    <property type="entry name" value="Integrase-like_cat_sf"/>
</dbReference>
<dbReference type="PROSITE" id="PS51898">
    <property type="entry name" value="TYR_RECOMBINASE"/>
    <property type="match status" value="1"/>
</dbReference>
<keyword evidence="5" id="KW-1185">Reference proteome</keyword>
<comment type="caution">
    <text evidence="4">The sequence shown here is derived from an EMBL/GenBank/DDBJ whole genome shotgun (WGS) entry which is preliminary data.</text>
</comment>
<dbReference type="RefSeq" id="WP_131307921.1">
    <property type="nucleotide sequence ID" value="NZ_SJFN01000009.1"/>
</dbReference>
<organism evidence="4 5">
    <name type="scientific">Siculibacillus lacustris</name>
    <dbReference type="NCBI Taxonomy" id="1549641"/>
    <lineage>
        <taxon>Bacteria</taxon>
        <taxon>Pseudomonadati</taxon>
        <taxon>Pseudomonadota</taxon>
        <taxon>Alphaproteobacteria</taxon>
        <taxon>Hyphomicrobiales</taxon>
        <taxon>Ancalomicrobiaceae</taxon>
        <taxon>Siculibacillus</taxon>
    </lineage>
</organism>
<feature type="region of interest" description="Disordered" evidence="2">
    <location>
        <begin position="37"/>
        <end position="96"/>
    </location>
</feature>
<dbReference type="AlphaFoldDB" id="A0A4Q9VT07"/>
<protein>
    <recommendedName>
        <fullName evidence="3">Tyr recombinase domain-containing protein</fullName>
    </recommendedName>
</protein>
<dbReference type="GO" id="GO:0015074">
    <property type="term" value="P:DNA integration"/>
    <property type="evidence" value="ECO:0007669"/>
    <property type="project" value="InterPro"/>
</dbReference>
<sequence length="96" mass="10388">MIVSEATGQPYSPGIFAKTWRKIADAAGIPKEVWNRDSRAGAVSEGDEAGATLGELQRMAGHTTSKITQRYRRGENVVSSQELAGLRAEKRKVGKT</sequence>
<evidence type="ECO:0000256" key="2">
    <source>
        <dbReference type="SAM" id="MobiDB-lite"/>
    </source>
</evidence>
<feature type="domain" description="Tyr recombinase" evidence="3">
    <location>
        <begin position="1"/>
        <end position="88"/>
    </location>
</feature>
<dbReference type="OrthoDB" id="7800649at2"/>
<name>A0A4Q9VT07_9HYPH</name>
<evidence type="ECO:0000313" key="5">
    <source>
        <dbReference type="Proteomes" id="UP000292781"/>
    </source>
</evidence>
<gene>
    <name evidence="4" type="ORF">EYW49_07800</name>
</gene>
<reference evidence="4 5" key="1">
    <citation type="submission" date="2019-02" db="EMBL/GenBank/DDBJ databases">
        <title>Siculibacillus lacustris gen. nov., sp. nov., a new rosette-forming bacterium isolated from a freshwater crater lake (Lake St. Ana, Romania).</title>
        <authorList>
            <person name="Felfoldi T."/>
            <person name="Marton Z."/>
            <person name="Szabo A."/>
            <person name="Mentes A."/>
            <person name="Boka K."/>
            <person name="Marialigeti K."/>
            <person name="Mathe I."/>
            <person name="Koncz M."/>
            <person name="Schumann P."/>
            <person name="Toth E."/>
        </authorList>
    </citation>
    <scope>NUCLEOTIDE SEQUENCE [LARGE SCALE GENOMIC DNA]</scope>
    <source>
        <strain evidence="4 5">SA-279</strain>
    </source>
</reference>
<dbReference type="EMBL" id="SJFN01000009">
    <property type="protein sequence ID" value="TBW39025.1"/>
    <property type="molecule type" value="Genomic_DNA"/>
</dbReference>
<keyword evidence="1" id="KW-0233">DNA recombination</keyword>
<evidence type="ECO:0000259" key="3">
    <source>
        <dbReference type="PROSITE" id="PS51898"/>
    </source>
</evidence>
<dbReference type="InterPro" id="IPR011010">
    <property type="entry name" value="DNA_brk_join_enz"/>
</dbReference>
<accession>A0A4Q9VT07</accession>
<dbReference type="GO" id="GO:0003677">
    <property type="term" value="F:DNA binding"/>
    <property type="evidence" value="ECO:0007669"/>
    <property type="project" value="InterPro"/>
</dbReference>
<proteinExistence type="predicted"/>
<dbReference type="GO" id="GO:0006310">
    <property type="term" value="P:DNA recombination"/>
    <property type="evidence" value="ECO:0007669"/>
    <property type="project" value="UniProtKB-KW"/>
</dbReference>
<dbReference type="InterPro" id="IPR002104">
    <property type="entry name" value="Integrase_catalytic"/>
</dbReference>
<dbReference type="SUPFAM" id="SSF56349">
    <property type="entry name" value="DNA breaking-rejoining enzymes"/>
    <property type="match status" value="1"/>
</dbReference>